<accession>A0A126UWD4</accession>
<keyword evidence="2" id="KW-1185">Reference proteome</keyword>
<dbReference type="EMBL" id="CP014327">
    <property type="protein sequence ID" value="AML50187.1"/>
    <property type="molecule type" value="Genomic_DNA"/>
</dbReference>
<dbReference type="STRING" id="1579316.RC74_01915"/>
<dbReference type="KEGG" id="hat:RC74_01915"/>
<name>A0A126UWD4_9RHOB</name>
<dbReference type="OrthoDB" id="8215052at2"/>
<reference evidence="1 2" key="1">
    <citation type="submission" date="2016-02" db="EMBL/GenBank/DDBJ databases">
        <title>Complete genome sequence of Halocynthiibacter arcticus PAMC 20958t from arctic marine sediment.</title>
        <authorList>
            <person name="Lee Y.M."/>
            <person name="Baek K."/>
            <person name="Lee H.K."/>
            <person name="Shin S.C."/>
        </authorList>
    </citation>
    <scope>NUCLEOTIDE SEQUENCE [LARGE SCALE GENOMIC DNA]</scope>
    <source>
        <strain evidence="1">PAMC 20958</strain>
    </source>
</reference>
<organism evidence="1 2">
    <name type="scientific">Falsihalocynthiibacter arcticus</name>
    <dbReference type="NCBI Taxonomy" id="1579316"/>
    <lineage>
        <taxon>Bacteria</taxon>
        <taxon>Pseudomonadati</taxon>
        <taxon>Pseudomonadota</taxon>
        <taxon>Alphaproteobacteria</taxon>
        <taxon>Rhodobacterales</taxon>
        <taxon>Roseobacteraceae</taxon>
        <taxon>Falsihalocynthiibacter</taxon>
    </lineage>
</organism>
<protein>
    <submittedName>
        <fullName evidence="1">Uncharacterized protein</fullName>
    </submittedName>
</protein>
<proteinExistence type="predicted"/>
<evidence type="ECO:0000313" key="2">
    <source>
        <dbReference type="Proteomes" id="UP000070371"/>
    </source>
</evidence>
<sequence length="143" mass="16097">MANKLKPSPSRAIEFLRWLTSNAPMHLESMASQGNVKPNAQNFAPQNEVKAMAFVESGNSDNVQRNMYFLPNAEFLSGKRKKENLSTARFLHVDLDFKDYPGEETEQKDIVLSVLHDEKKRPKGIPLPTAMWFTGGGARRFGS</sequence>
<dbReference type="Proteomes" id="UP000070371">
    <property type="component" value="Chromosome"/>
</dbReference>
<dbReference type="AlphaFoldDB" id="A0A126UWD4"/>
<dbReference type="RefSeq" id="WP_062628110.1">
    <property type="nucleotide sequence ID" value="NZ_CP014327.1"/>
</dbReference>
<evidence type="ECO:0000313" key="1">
    <source>
        <dbReference type="EMBL" id="AML50187.1"/>
    </source>
</evidence>
<gene>
    <name evidence="1" type="ORF">RC74_01915</name>
</gene>